<dbReference type="InterPro" id="IPR046342">
    <property type="entry name" value="CBS_dom_sf"/>
</dbReference>
<dbReference type="Proteomes" id="UP000277108">
    <property type="component" value="Unassembled WGS sequence"/>
</dbReference>
<evidence type="ECO:0000256" key="8">
    <source>
        <dbReference type="ARBA" id="ARBA00070305"/>
    </source>
</evidence>
<evidence type="ECO:0000256" key="4">
    <source>
        <dbReference type="ARBA" id="ARBA00022840"/>
    </source>
</evidence>
<feature type="domain" description="ABC transporter" evidence="9">
    <location>
        <begin position="2"/>
        <end position="236"/>
    </location>
</feature>
<comment type="subunit">
    <text evidence="6">The complex is composed of two ATP-binding proteins (OpuCA), two transmembrane proteins (OpuCB and OpuCD) and a solute-binding protein (OpuCC).</text>
</comment>
<dbReference type="SUPFAM" id="SSF52540">
    <property type="entry name" value="P-loop containing nucleoside triphosphate hydrolases"/>
    <property type="match status" value="1"/>
</dbReference>
<organism evidence="10 11">
    <name type="scientific">Abyssicoccus albus</name>
    <dbReference type="NCBI Taxonomy" id="1817405"/>
    <lineage>
        <taxon>Bacteria</taxon>
        <taxon>Bacillati</taxon>
        <taxon>Bacillota</taxon>
        <taxon>Bacilli</taxon>
        <taxon>Bacillales</taxon>
        <taxon>Abyssicoccaceae</taxon>
    </lineage>
</organism>
<dbReference type="Gene3D" id="3.40.50.300">
    <property type="entry name" value="P-loop containing nucleotide triphosphate hydrolases"/>
    <property type="match status" value="1"/>
</dbReference>
<evidence type="ECO:0000313" key="10">
    <source>
        <dbReference type="EMBL" id="RPF55200.1"/>
    </source>
</evidence>
<evidence type="ECO:0000256" key="2">
    <source>
        <dbReference type="ARBA" id="ARBA00022448"/>
    </source>
</evidence>
<accession>A0A3N5BIU3</accession>
<reference evidence="10 11" key="1">
    <citation type="submission" date="2018-11" db="EMBL/GenBank/DDBJ databases">
        <title>Genomic Encyclopedia of Type Strains, Phase IV (KMG-IV): sequencing the most valuable type-strain genomes for metagenomic binning, comparative biology and taxonomic classification.</title>
        <authorList>
            <person name="Goeker M."/>
        </authorList>
    </citation>
    <scope>NUCLEOTIDE SEQUENCE [LARGE SCALE GENOMIC DNA]</scope>
    <source>
        <strain evidence="10 11">DSM 29158</strain>
    </source>
</reference>
<dbReference type="InterPro" id="IPR017871">
    <property type="entry name" value="ABC_transporter-like_CS"/>
</dbReference>
<keyword evidence="11" id="KW-1185">Reference proteome</keyword>
<dbReference type="PANTHER" id="PTHR43117">
    <property type="entry name" value="OSMOPROTECTANT IMPORT ATP-BINDING PROTEIN OSMV"/>
    <property type="match status" value="1"/>
</dbReference>
<evidence type="ECO:0000256" key="7">
    <source>
        <dbReference type="ARBA" id="ARBA00066388"/>
    </source>
</evidence>
<keyword evidence="3" id="KW-0547">Nucleotide-binding</keyword>
<dbReference type="EMBL" id="RKRK01000004">
    <property type="protein sequence ID" value="RPF55200.1"/>
    <property type="molecule type" value="Genomic_DNA"/>
</dbReference>
<dbReference type="EC" id="7.6.2.9" evidence="7"/>
<keyword evidence="4 10" id="KW-0067">ATP-binding</keyword>
<name>A0A3N5BIU3_9BACL</name>
<protein>
    <recommendedName>
        <fullName evidence="8">Carnitine transport ATP-binding protein OpuCA</fullName>
        <ecNumber evidence="7">7.6.2.9</ecNumber>
    </recommendedName>
</protein>
<dbReference type="PANTHER" id="PTHR43117:SF4">
    <property type="entry name" value="OSMOPROTECTANT IMPORT ATP-BINDING PROTEIN OSMV"/>
    <property type="match status" value="1"/>
</dbReference>
<dbReference type="GO" id="GO:0005524">
    <property type="term" value="F:ATP binding"/>
    <property type="evidence" value="ECO:0007669"/>
    <property type="project" value="UniProtKB-KW"/>
</dbReference>
<evidence type="ECO:0000256" key="6">
    <source>
        <dbReference type="ARBA" id="ARBA00063934"/>
    </source>
</evidence>
<dbReference type="SMART" id="SM00382">
    <property type="entry name" value="AAA"/>
    <property type="match status" value="1"/>
</dbReference>
<dbReference type="Pfam" id="PF00005">
    <property type="entry name" value="ABC_tran"/>
    <property type="match status" value="1"/>
</dbReference>
<dbReference type="PROSITE" id="PS00211">
    <property type="entry name" value="ABC_TRANSPORTER_1"/>
    <property type="match status" value="1"/>
</dbReference>
<proteinExistence type="inferred from homology"/>
<dbReference type="FunFam" id="3.40.50.300:FF:000425">
    <property type="entry name" value="Probable ABC transporter, ATP-binding subunit"/>
    <property type="match status" value="1"/>
</dbReference>
<dbReference type="OrthoDB" id="9802264at2"/>
<dbReference type="GO" id="GO:0015418">
    <property type="term" value="F:ABC-type quaternary ammonium compound transporting activity"/>
    <property type="evidence" value="ECO:0007669"/>
    <property type="project" value="UniProtKB-EC"/>
</dbReference>
<dbReference type="RefSeq" id="WP_123808247.1">
    <property type="nucleotide sequence ID" value="NZ_RKRK01000004.1"/>
</dbReference>
<evidence type="ECO:0000256" key="3">
    <source>
        <dbReference type="ARBA" id="ARBA00022741"/>
    </source>
</evidence>
<comment type="caution">
    <text evidence="10">The sequence shown here is derived from an EMBL/GenBank/DDBJ whole genome shotgun (WGS) entry which is preliminary data.</text>
</comment>
<sequence length="323" mass="36352">MIKFSNVTKKYGDKVAVDGLSFNVEEGEFFVLVGPSGCGKTTTLKMINRLIPLTSGYIYFKDKPLSDYNINKMRFDIGYVLQQIALFPHMTVRDNIAQVPMMLGWDKKRINDRVESLLEMVGLEGKQYMNRYPDELSGGQKQRIGVCRALAADPPVILMDEPFSALDPISRESLQQDLLDLQAKIKKTIIFVTHDMDEAMKLADRICILKNGAIEQIGTPDELVNQPASEFVRQFIGTKHSIHTAKDIMVPVELKEDINNYGSKSNEYMVVNINEPLDHLLKHLTNNEKIFVVNDEEQLVGYVTTSSMIEFLAQNGLNGGGKS</sequence>
<dbReference type="InterPro" id="IPR003439">
    <property type="entry name" value="ABC_transporter-like_ATP-bd"/>
</dbReference>
<evidence type="ECO:0000256" key="5">
    <source>
        <dbReference type="ARBA" id="ARBA00052482"/>
    </source>
</evidence>
<evidence type="ECO:0000259" key="9">
    <source>
        <dbReference type="PROSITE" id="PS50893"/>
    </source>
</evidence>
<dbReference type="InterPro" id="IPR027417">
    <property type="entry name" value="P-loop_NTPase"/>
</dbReference>
<evidence type="ECO:0000256" key="1">
    <source>
        <dbReference type="ARBA" id="ARBA00005417"/>
    </source>
</evidence>
<gene>
    <name evidence="10" type="ORF">EDD62_1525</name>
</gene>
<dbReference type="InterPro" id="IPR003593">
    <property type="entry name" value="AAA+_ATPase"/>
</dbReference>
<evidence type="ECO:0000313" key="11">
    <source>
        <dbReference type="Proteomes" id="UP000277108"/>
    </source>
</evidence>
<comment type="similarity">
    <text evidence="1">Belongs to the ABC transporter superfamily.</text>
</comment>
<dbReference type="PROSITE" id="PS50893">
    <property type="entry name" value="ABC_TRANSPORTER_2"/>
    <property type="match status" value="1"/>
</dbReference>
<keyword evidence="2" id="KW-0813">Transport</keyword>
<comment type="catalytic activity">
    <reaction evidence="5">
        <text>a quaternary ammonium(out) + ATP + H2O = a quaternary ammonium(in) + ADP + phosphate + H(+)</text>
        <dbReference type="Rhea" id="RHEA:11036"/>
        <dbReference type="ChEBI" id="CHEBI:15377"/>
        <dbReference type="ChEBI" id="CHEBI:15378"/>
        <dbReference type="ChEBI" id="CHEBI:30616"/>
        <dbReference type="ChEBI" id="CHEBI:35267"/>
        <dbReference type="ChEBI" id="CHEBI:43474"/>
        <dbReference type="ChEBI" id="CHEBI:456216"/>
        <dbReference type="EC" id="7.6.2.9"/>
    </reaction>
</comment>
<dbReference type="SUPFAM" id="SSF54631">
    <property type="entry name" value="CBS-domain pair"/>
    <property type="match status" value="1"/>
</dbReference>
<dbReference type="AlphaFoldDB" id="A0A3N5BIU3"/>
<dbReference type="GO" id="GO:0016887">
    <property type="term" value="F:ATP hydrolysis activity"/>
    <property type="evidence" value="ECO:0007669"/>
    <property type="project" value="InterPro"/>
</dbReference>